<dbReference type="GO" id="GO:0005737">
    <property type="term" value="C:cytoplasm"/>
    <property type="evidence" value="ECO:0007669"/>
    <property type="project" value="TreeGrafter"/>
</dbReference>
<evidence type="ECO:0000313" key="2">
    <source>
        <dbReference type="EMBL" id="GFN91894.1"/>
    </source>
</evidence>
<proteinExistence type="predicted"/>
<dbReference type="InterPro" id="IPR041667">
    <property type="entry name" value="Cupin_8"/>
</dbReference>
<dbReference type="InterPro" id="IPR003347">
    <property type="entry name" value="JmjC_dom"/>
</dbReference>
<comment type="caution">
    <text evidence="2">The sequence shown here is derived from an EMBL/GenBank/DDBJ whole genome shotgun (WGS) entry which is preliminary data.</text>
</comment>
<reference evidence="2 3" key="1">
    <citation type="journal article" date="2021" name="Elife">
        <title>Chloroplast acquisition without the gene transfer in kleptoplastic sea slugs, Plakobranchus ocellatus.</title>
        <authorList>
            <person name="Maeda T."/>
            <person name="Takahashi S."/>
            <person name="Yoshida T."/>
            <person name="Shimamura S."/>
            <person name="Takaki Y."/>
            <person name="Nagai Y."/>
            <person name="Toyoda A."/>
            <person name="Suzuki Y."/>
            <person name="Arimoto A."/>
            <person name="Ishii H."/>
            <person name="Satoh N."/>
            <person name="Nishiyama T."/>
            <person name="Hasebe M."/>
            <person name="Maruyama T."/>
            <person name="Minagawa J."/>
            <person name="Obokata J."/>
            <person name="Shigenobu S."/>
        </authorList>
    </citation>
    <scope>NUCLEOTIDE SEQUENCE [LARGE SCALE GENOMIC DNA]</scope>
</reference>
<dbReference type="SUPFAM" id="SSF51197">
    <property type="entry name" value="Clavaminate synthase-like"/>
    <property type="match status" value="1"/>
</dbReference>
<feature type="domain" description="JmjC" evidence="1">
    <location>
        <begin position="349"/>
        <end position="501"/>
    </location>
</feature>
<dbReference type="GO" id="GO:0033749">
    <property type="term" value="F:histone H4R3 demethylase activity"/>
    <property type="evidence" value="ECO:0007669"/>
    <property type="project" value="TreeGrafter"/>
</dbReference>
<name>A0AAV3Z8P2_9GAST</name>
<dbReference type="GO" id="GO:0106140">
    <property type="term" value="F:P-TEFb complex binding"/>
    <property type="evidence" value="ECO:0007669"/>
    <property type="project" value="TreeGrafter"/>
</dbReference>
<dbReference type="Pfam" id="PF13621">
    <property type="entry name" value="Cupin_8"/>
    <property type="match status" value="1"/>
</dbReference>
<evidence type="ECO:0000259" key="1">
    <source>
        <dbReference type="PROSITE" id="PS51184"/>
    </source>
</evidence>
<dbReference type="Proteomes" id="UP000735302">
    <property type="component" value="Unassembled WGS sequence"/>
</dbReference>
<dbReference type="PANTHER" id="PTHR12480:SF22">
    <property type="entry name" value="JMJC DOMAIN-CONTAINING PROTEIN"/>
    <property type="match status" value="1"/>
</dbReference>
<keyword evidence="3" id="KW-1185">Reference proteome</keyword>
<dbReference type="PANTHER" id="PTHR12480">
    <property type="entry name" value="ARGININE DEMETHYLASE AND LYSYL-HYDROXYLASE JMJD"/>
    <property type="match status" value="1"/>
</dbReference>
<sequence>METQDQDGRIPIIEWPMCSHPSDTDDGLGSAMTSTGLAKKDSSTCISSAHHQSNSDNVSLNKRCAHLPVNPALQPPHKKRQEMESQRHLLNQKESNEQTAGLREPLAPVRVAKWWRNKQQYSSSLNVTSKNVNTRLYHISRTEECQEFLKDEKKSLKERLSYCLVKDKAAVHAALASIDDWLNLPESALKSIALALDQSNSNPELVWLKEKLCKQCKVLRTQKEMIEHCRNNQNTFPATTKVERISSKNLSIQDFKDSYVKRGKPVILEDVVSSMVEKSWDLDYIKSKAGLCNAPVKRHVVGSVEWAKLEEERVVTVAEHINNVKQGSTEDYLFDWSLPLHCPQLADEITIPKYFTDNFLTQTTPGSMYHDSWPSLFVAPSGVASDLHVDAFASSFWMALFQGEKRWTFFDPEDMPLLYPKYVQSLDPVFDVNIGKPDLKSFPLLALTKPKQCVLRAGDLLFVPAGSPHLVENLTPSVAVSSNYVDATNYSQVCKELQISALLNPRARQLLEELESPEFKAKAMFDEKVKTNS</sequence>
<protein>
    <submittedName>
        <fullName evidence="2">Bifunctional arginine demethylase and lysyl-hydroxylase jmjd6-b</fullName>
    </submittedName>
</protein>
<accession>A0AAV3Z8P2</accession>
<gene>
    <name evidence="2" type="ORF">PoB_001840000</name>
</gene>
<dbReference type="GO" id="GO:0005634">
    <property type="term" value="C:nucleus"/>
    <property type="evidence" value="ECO:0007669"/>
    <property type="project" value="TreeGrafter"/>
</dbReference>
<evidence type="ECO:0000313" key="3">
    <source>
        <dbReference type="Proteomes" id="UP000735302"/>
    </source>
</evidence>
<dbReference type="SMART" id="SM00558">
    <property type="entry name" value="JmjC"/>
    <property type="match status" value="1"/>
</dbReference>
<dbReference type="InterPro" id="IPR050910">
    <property type="entry name" value="JMJD6_ArgDemeth/LysHydrox"/>
</dbReference>
<dbReference type="EMBL" id="BLXT01002187">
    <property type="protein sequence ID" value="GFN91894.1"/>
    <property type="molecule type" value="Genomic_DNA"/>
</dbReference>
<dbReference type="PROSITE" id="PS51184">
    <property type="entry name" value="JMJC"/>
    <property type="match status" value="1"/>
</dbReference>
<organism evidence="2 3">
    <name type="scientific">Plakobranchus ocellatus</name>
    <dbReference type="NCBI Taxonomy" id="259542"/>
    <lineage>
        <taxon>Eukaryota</taxon>
        <taxon>Metazoa</taxon>
        <taxon>Spiralia</taxon>
        <taxon>Lophotrochozoa</taxon>
        <taxon>Mollusca</taxon>
        <taxon>Gastropoda</taxon>
        <taxon>Heterobranchia</taxon>
        <taxon>Euthyneura</taxon>
        <taxon>Panpulmonata</taxon>
        <taxon>Sacoglossa</taxon>
        <taxon>Placobranchoidea</taxon>
        <taxon>Plakobranchidae</taxon>
        <taxon>Plakobranchus</taxon>
    </lineage>
</organism>
<dbReference type="AlphaFoldDB" id="A0AAV3Z8P2"/>
<dbReference type="Gene3D" id="2.60.120.650">
    <property type="entry name" value="Cupin"/>
    <property type="match status" value="1"/>
</dbReference>